<dbReference type="NCBIfam" id="TIGR02978">
    <property type="entry name" value="phageshock_pspC"/>
    <property type="match status" value="1"/>
</dbReference>
<evidence type="ECO:0000313" key="8">
    <source>
        <dbReference type="EMBL" id="TCL02506.1"/>
    </source>
</evidence>
<feature type="domain" description="Phage shock protein PspC N-terminal" evidence="7">
    <location>
        <begin position="7"/>
        <end position="62"/>
    </location>
</feature>
<keyword evidence="4 6" id="KW-1133">Transmembrane helix</keyword>
<protein>
    <submittedName>
        <fullName evidence="8">Phage shock protein C (PspC) family protein</fullName>
    </submittedName>
</protein>
<dbReference type="RefSeq" id="WP_132921450.1">
    <property type="nucleotide sequence ID" value="NZ_SJOI01000001.1"/>
</dbReference>
<evidence type="ECO:0000259" key="7">
    <source>
        <dbReference type="Pfam" id="PF04024"/>
    </source>
</evidence>
<dbReference type="Pfam" id="PF04024">
    <property type="entry name" value="PspC"/>
    <property type="match status" value="1"/>
</dbReference>
<evidence type="ECO:0000256" key="2">
    <source>
        <dbReference type="ARBA" id="ARBA00022475"/>
    </source>
</evidence>
<dbReference type="PANTHER" id="PTHR33885">
    <property type="entry name" value="PHAGE SHOCK PROTEIN C"/>
    <property type="match status" value="1"/>
</dbReference>
<dbReference type="Proteomes" id="UP000294555">
    <property type="component" value="Unassembled WGS sequence"/>
</dbReference>
<keyword evidence="3 6" id="KW-0812">Transmembrane</keyword>
<keyword evidence="5 6" id="KW-0472">Membrane</keyword>
<comment type="subcellular location">
    <subcellularLocation>
        <location evidence="1">Cell membrane</location>
        <topology evidence="1">Single-pass membrane protein</topology>
    </subcellularLocation>
</comment>
<reference evidence="8 9" key="1">
    <citation type="submission" date="2019-02" db="EMBL/GenBank/DDBJ databases">
        <title>Investigation of anaerobic lignin degradation for improved lignocellulosic biofuels.</title>
        <authorList>
            <person name="Deangelis K."/>
        </authorList>
    </citation>
    <scope>NUCLEOTIDE SEQUENCE [LARGE SCALE GENOMIC DNA]</scope>
    <source>
        <strain evidence="8 9">159R</strain>
    </source>
</reference>
<dbReference type="InterPro" id="IPR014320">
    <property type="entry name" value="Phageshock_PspC"/>
</dbReference>
<dbReference type="PANTHER" id="PTHR33885:SF3">
    <property type="entry name" value="PHAGE SHOCK PROTEIN C"/>
    <property type="match status" value="1"/>
</dbReference>
<keyword evidence="2" id="KW-1003">Cell membrane</keyword>
<proteinExistence type="predicted"/>
<dbReference type="OrthoDB" id="7359894at2"/>
<dbReference type="AlphaFoldDB" id="A0A4R1ND41"/>
<feature type="transmembrane region" description="Helical" evidence="6">
    <location>
        <begin position="38"/>
        <end position="63"/>
    </location>
</feature>
<keyword evidence="9" id="KW-1185">Reference proteome</keyword>
<dbReference type="GO" id="GO:0005886">
    <property type="term" value="C:plasma membrane"/>
    <property type="evidence" value="ECO:0007669"/>
    <property type="project" value="UniProtKB-SubCell"/>
</dbReference>
<gene>
    <name evidence="8" type="ORF">EZJ58_0526</name>
</gene>
<dbReference type="NCBIfam" id="NF007973">
    <property type="entry name" value="PRK10697.1"/>
    <property type="match status" value="1"/>
</dbReference>
<comment type="caution">
    <text evidence="8">The sequence shown here is derived from an EMBL/GenBank/DDBJ whole genome shotgun (WGS) entry which is preliminary data.</text>
</comment>
<evidence type="ECO:0000256" key="1">
    <source>
        <dbReference type="ARBA" id="ARBA00004162"/>
    </source>
</evidence>
<dbReference type="InterPro" id="IPR052027">
    <property type="entry name" value="PspC"/>
</dbReference>
<evidence type="ECO:0000256" key="6">
    <source>
        <dbReference type="SAM" id="Phobius"/>
    </source>
</evidence>
<dbReference type="InterPro" id="IPR007168">
    <property type="entry name" value="Phageshock_PspC_N"/>
</dbReference>
<sequence length="119" mass="13555">MNGITKKQLFRRPDEGMIKGVCAGLAHYFDIPVRLVRIIVVLSMFFGLFMLTIVAYAILAYWLEPAPAGAEGSDSAAMPPGRQLDVLEMQLKDSEQHLRRVERYVTSETFGLRNRFRHL</sequence>
<organism evidence="8 9">
    <name type="scientific">Sodalis ligni</name>
    <dbReference type="NCBI Taxonomy" id="2697027"/>
    <lineage>
        <taxon>Bacteria</taxon>
        <taxon>Pseudomonadati</taxon>
        <taxon>Pseudomonadota</taxon>
        <taxon>Gammaproteobacteria</taxon>
        <taxon>Enterobacterales</taxon>
        <taxon>Bruguierivoracaceae</taxon>
        <taxon>Sodalis</taxon>
    </lineage>
</organism>
<name>A0A4R1ND41_9GAMM</name>
<evidence type="ECO:0000256" key="5">
    <source>
        <dbReference type="ARBA" id="ARBA00023136"/>
    </source>
</evidence>
<accession>A0A4R1ND41</accession>
<evidence type="ECO:0000256" key="4">
    <source>
        <dbReference type="ARBA" id="ARBA00022989"/>
    </source>
</evidence>
<dbReference type="EMBL" id="SJOI01000001">
    <property type="protein sequence ID" value="TCL02506.1"/>
    <property type="molecule type" value="Genomic_DNA"/>
</dbReference>
<evidence type="ECO:0000313" key="9">
    <source>
        <dbReference type="Proteomes" id="UP000294555"/>
    </source>
</evidence>
<evidence type="ECO:0000256" key="3">
    <source>
        <dbReference type="ARBA" id="ARBA00022692"/>
    </source>
</evidence>